<comment type="caution">
    <text evidence="2">The sequence shown here is derived from an EMBL/GenBank/DDBJ whole genome shotgun (WGS) entry which is preliminary data.</text>
</comment>
<sequence>MPFEMKALFGPLIKGFKIIGHDPEAISPNRRFSKATFCFFMFGTYLFLIHVYQVVSATKHLNYRMVLLLHGPLECLSYLSITYNLKGMVNIIKKLELLRDKQEYKLNLKIPRQRLFWFSIFNALLITITIISTWKLDMSDDSIKSLATTYLYYTGEMTHSVCLITKAMMISIFFVSQVIPAYTLLFHIAICIGIKSVCQGFMKSLKGEKEFKDLTKLHAFYKDLISIVADYDNKMNFTMLLMYTGLCLKCLRSLEGLLFAFNLDSMFENGPLFLSAITSLLVIIFPASEVHKDLFKIIKSVDFMKFRDVSFQDKCLFILKMQNHTASLTIWNLYKIDVGLLLKTLGVVISFAVIFYETDKAASKNKLEGKEAL</sequence>
<name>A0A8X6X7N8_9ARAC</name>
<keyword evidence="1" id="KW-1133">Transmembrane helix</keyword>
<evidence type="ECO:0000256" key="1">
    <source>
        <dbReference type="SAM" id="Phobius"/>
    </source>
</evidence>
<keyword evidence="1" id="KW-0812">Transmembrane</keyword>
<dbReference type="AlphaFoldDB" id="A0A8X6X7N8"/>
<feature type="transmembrane region" description="Helical" evidence="1">
    <location>
        <begin position="115"/>
        <end position="134"/>
    </location>
</feature>
<feature type="transmembrane region" description="Helical" evidence="1">
    <location>
        <begin position="240"/>
        <end position="260"/>
    </location>
</feature>
<evidence type="ECO:0000313" key="3">
    <source>
        <dbReference type="Proteomes" id="UP000886998"/>
    </source>
</evidence>
<accession>A0A8X6X7N8</accession>
<feature type="transmembrane region" description="Helical" evidence="1">
    <location>
        <begin position="167"/>
        <end position="194"/>
    </location>
</feature>
<dbReference type="EMBL" id="BMAV01006073">
    <property type="protein sequence ID" value="GFY47725.1"/>
    <property type="molecule type" value="Genomic_DNA"/>
</dbReference>
<dbReference type="Proteomes" id="UP000886998">
    <property type="component" value="Unassembled WGS sequence"/>
</dbReference>
<protein>
    <submittedName>
        <fullName evidence="2">Uncharacterized protein</fullName>
    </submittedName>
</protein>
<dbReference type="OrthoDB" id="6421262at2759"/>
<proteinExistence type="predicted"/>
<feature type="transmembrane region" description="Helical" evidence="1">
    <location>
        <begin position="37"/>
        <end position="55"/>
    </location>
</feature>
<gene>
    <name evidence="2" type="primary">AVEN_172478_1</name>
    <name evidence="2" type="ORF">TNIN_71751</name>
</gene>
<keyword evidence="1" id="KW-0472">Membrane</keyword>
<organism evidence="2 3">
    <name type="scientific">Trichonephila inaurata madagascariensis</name>
    <dbReference type="NCBI Taxonomy" id="2747483"/>
    <lineage>
        <taxon>Eukaryota</taxon>
        <taxon>Metazoa</taxon>
        <taxon>Ecdysozoa</taxon>
        <taxon>Arthropoda</taxon>
        <taxon>Chelicerata</taxon>
        <taxon>Arachnida</taxon>
        <taxon>Araneae</taxon>
        <taxon>Araneomorphae</taxon>
        <taxon>Entelegynae</taxon>
        <taxon>Araneoidea</taxon>
        <taxon>Nephilidae</taxon>
        <taxon>Trichonephila</taxon>
        <taxon>Trichonephila inaurata</taxon>
    </lineage>
</organism>
<reference evidence="2" key="1">
    <citation type="submission" date="2020-08" db="EMBL/GenBank/DDBJ databases">
        <title>Multicomponent nature underlies the extraordinary mechanical properties of spider dragline silk.</title>
        <authorList>
            <person name="Kono N."/>
            <person name="Nakamura H."/>
            <person name="Mori M."/>
            <person name="Yoshida Y."/>
            <person name="Ohtoshi R."/>
            <person name="Malay A.D."/>
            <person name="Moran D.A.P."/>
            <person name="Tomita M."/>
            <person name="Numata K."/>
            <person name="Arakawa K."/>
        </authorList>
    </citation>
    <scope>NUCLEOTIDE SEQUENCE</scope>
</reference>
<evidence type="ECO:0000313" key="2">
    <source>
        <dbReference type="EMBL" id="GFY47725.1"/>
    </source>
</evidence>
<keyword evidence="3" id="KW-1185">Reference proteome</keyword>
<feature type="transmembrane region" description="Helical" evidence="1">
    <location>
        <begin position="272"/>
        <end position="290"/>
    </location>
</feature>
<feature type="transmembrane region" description="Helical" evidence="1">
    <location>
        <begin position="338"/>
        <end position="356"/>
    </location>
</feature>